<accession>A0AAQ4ESQ3</accession>
<dbReference type="Proteomes" id="UP001321473">
    <property type="component" value="Unassembled WGS sequence"/>
</dbReference>
<evidence type="ECO:0000259" key="2">
    <source>
        <dbReference type="Pfam" id="PF07662"/>
    </source>
</evidence>
<comment type="caution">
    <text evidence="3">The sequence shown here is derived from an EMBL/GenBank/DDBJ whole genome shotgun (WGS) entry which is preliminary data.</text>
</comment>
<keyword evidence="1" id="KW-1133">Transmembrane helix</keyword>
<dbReference type="InterPro" id="IPR011657">
    <property type="entry name" value="CNT_C_dom"/>
</dbReference>
<evidence type="ECO:0000256" key="1">
    <source>
        <dbReference type="SAM" id="Phobius"/>
    </source>
</evidence>
<dbReference type="InterPro" id="IPR008276">
    <property type="entry name" value="C_nuclsd_transpt"/>
</dbReference>
<keyword evidence="1" id="KW-0472">Membrane</keyword>
<keyword evidence="4" id="KW-1185">Reference proteome</keyword>
<keyword evidence="1" id="KW-0812">Transmembrane</keyword>
<feature type="domain" description="Concentrative nucleoside transporter C-terminal" evidence="2">
    <location>
        <begin position="46"/>
        <end position="142"/>
    </location>
</feature>
<dbReference type="PANTHER" id="PTHR10590">
    <property type="entry name" value="SODIUM/NUCLEOSIDE COTRANSPORTER"/>
    <property type="match status" value="1"/>
</dbReference>
<dbReference type="GO" id="GO:0005415">
    <property type="term" value="F:nucleoside:sodium symporter activity"/>
    <property type="evidence" value="ECO:0007669"/>
    <property type="project" value="TreeGrafter"/>
</dbReference>
<feature type="transmembrane region" description="Helical" evidence="1">
    <location>
        <begin position="20"/>
        <end position="38"/>
    </location>
</feature>
<name>A0AAQ4ESQ3_AMBAM</name>
<dbReference type="AlphaFoldDB" id="A0AAQ4ESQ3"/>
<proteinExistence type="predicted"/>
<dbReference type="Pfam" id="PF07662">
    <property type="entry name" value="Nucleos_tra2_C"/>
    <property type="match status" value="2"/>
</dbReference>
<organism evidence="3 4">
    <name type="scientific">Amblyomma americanum</name>
    <name type="common">Lone star tick</name>
    <dbReference type="NCBI Taxonomy" id="6943"/>
    <lineage>
        <taxon>Eukaryota</taxon>
        <taxon>Metazoa</taxon>
        <taxon>Ecdysozoa</taxon>
        <taxon>Arthropoda</taxon>
        <taxon>Chelicerata</taxon>
        <taxon>Arachnida</taxon>
        <taxon>Acari</taxon>
        <taxon>Parasitiformes</taxon>
        <taxon>Ixodida</taxon>
        <taxon>Ixodoidea</taxon>
        <taxon>Ixodidae</taxon>
        <taxon>Amblyomminae</taxon>
        <taxon>Amblyomma</taxon>
    </lineage>
</organism>
<sequence>MAVEFIKPFMGEMTRSELHCIMAAGFCGVPAAIFAMLLNMGNYGNHLLAANLMTIPAGLGMAKLLLPETEKAPLGGANIKPLVSSENTVFEAGSNGAISALPVVAHITVTLIVYAALMAMVDAVVGSMLLAIGFTVRLQHLQSLLRKNGRTDSNASRSGNGARVQERAAVVATYALCSASSLEQMPVVANVLTNIAPPRRAADIQGVRWRALFTGCLSTCLNACIAGCLVKD</sequence>
<reference evidence="3 4" key="1">
    <citation type="journal article" date="2023" name="Arcadia Sci">
        <title>De novo assembly of a long-read Amblyomma americanum tick genome.</title>
        <authorList>
            <person name="Chou S."/>
            <person name="Poskanzer K.E."/>
            <person name="Rollins M."/>
            <person name="Thuy-Boun P.S."/>
        </authorList>
    </citation>
    <scope>NUCLEOTIDE SEQUENCE [LARGE SCALE GENOMIC DNA]</scope>
    <source>
        <strain evidence="3">F_SG_1</strain>
        <tissue evidence="3">Salivary glands</tissue>
    </source>
</reference>
<feature type="domain" description="Concentrative nucleoside transporter C-terminal" evidence="2">
    <location>
        <begin position="162"/>
        <end position="227"/>
    </location>
</feature>
<dbReference type="GO" id="GO:0005886">
    <property type="term" value="C:plasma membrane"/>
    <property type="evidence" value="ECO:0007669"/>
    <property type="project" value="TreeGrafter"/>
</dbReference>
<protein>
    <recommendedName>
        <fullName evidence="2">Concentrative nucleoside transporter C-terminal domain-containing protein</fullName>
    </recommendedName>
</protein>
<evidence type="ECO:0000313" key="3">
    <source>
        <dbReference type="EMBL" id="KAK8777799.1"/>
    </source>
</evidence>
<gene>
    <name evidence="3" type="ORF">V5799_020860</name>
</gene>
<evidence type="ECO:0000313" key="4">
    <source>
        <dbReference type="Proteomes" id="UP001321473"/>
    </source>
</evidence>
<dbReference type="PANTHER" id="PTHR10590:SF4">
    <property type="entry name" value="SOLUTE CARRIER FAMILY 28 MEMBER 3"/>
    <property type="match status" value="1"/>
</dbReference>
<feature type="transmembrane region" description="Helical" evidence="1">
    <location>
        <begin position="111"/>
        <end position="136"/>
    </location>
</feature>
<dbReference type="EMBL" id="JARKHS020011462">
    <property type="protein sequence ID" value="KAK8777799.1"/>
    <property type="molecule type" value="Genomic_DNA"/>
</dbReference>